<dbReference type="InterPro" id="IPR016181">
    <property type="entry name" value="Acyl_CoA_acyltransferase"/>
</dbReference>
<dbReference type="Gene3D" id="3.40.630.30">
    <property type="match status" value="1"/>
</dbReference>
<dbReference type="PANTHER" id="PTHR43877:SF2">
    <property type="entry name" value="AMINOALKYLPHOSPHONATE N-ACETYLTRANSFERASE-RELATED"/>
    <property type="match status" value="1"/>
</dbReference>
<dbReference type="OrthoDB" id="2610997at2"/>
<comment type="caution">
    <text evidence="5">The sequence shown here is derived from an EMBL/GenBank/DDBJ whole genome shotgun (WGS) entry which is preliminary data.</text>
</comment>
<dbReference type="SUPFAM" id="SSF55729">
    <property type="entry name" value="Acyl-CoA N-acyltransferases (Nat)"/>
    <property type="match status" value="1"/>
</dbReference>
<reference evidence="5 6" key="1">
    <citation type="submission" date="2019-07" db="EMBL/GenBank/DDBJ databases">
        <title>Genomic Encyclopedia of Type Strains, Phase III (KMG-III): the genomes of soil and plant-associated and newly described type strains.</title>
        <authorList>
            <person name="Whitman W."/>
        </authorList>
    </citation>
    <scope>NUCLEOTIDE SEQUENCE [LARGE SCALE GENOMIC DNA]</scope>
    <source>
        <strain evidence="5 6">BL24</strain>
    </source>
</reference>
<keyword evidence="5" id="KW-0687">Ribonucleoprotein</keyword>
<dbReference type="Pfam" id="PF00583">
    <property type="entry name" value="Acetyltransf_1"/>
    <property type="match status" value="1"/>
</dbReference>
<dbReference type="PROSITE" id="PS51186">
    <property type="entry name" value="GNAT"/>
    <property type="match status" value="1"/>
</dbReference>
<evidence type="ECO:0000256" key="1">
    <source>
        <dbReference type="ARBA" id="ARBA00022679"/>
    </source>
</evidence>
<evidence type="ECO:0000313" key="6">
    <source>
        <dbReference type="Proteomes" id="UP000323257"/>
    </source>
</evidence>
<dbReference type="RefSeq" id="WP_148930164.1">
    <property type="nucleotide sequence ID" value="NZ_VNHS01000005.1"/>
</dbReference>
<dbReference type="EMBL" id="VNHS01000005">
    <property type="protein sequence ID" value="TYP74869.1"/>
    <property type="molecule type" value="Genomic_DNA"/>
</dbReference>
<gene>
    <name evidence="5" type="ORF">BCM02_105416</name>
</gene>
<keyword evidence="2" id="KW-0012">Acyltransferase</keyword>
<dbReference type="InterPro" id="IPR000182">
    <property type="entry name" value="GNAT_dom"/>
</dbReference>
<dbReference type="GO" id="GO:0016747">
    <property type="term" value="F:acyltransferase activity, transferring groups other than amino-acyl groups"/>
    <property type="evidence" value="ECO:0007669"/>
    <property type="project" value="InterPro"/>
</dbReference>
<feature type="region of interest" description="Disordered" evidence="3">
    <location>
        <begin position="152"/>
        <end position="176"/>
    </location>
</feature>
<dbReference type="PANTHER" id="PTHR43877">
    <property type="entry name" value="AMINOALKYLPHOSPHONATE N-ACETYLTRANSFERASE-RELATED-RELATED"/>
    <property type="match status" value="1"/>
</dbReference>
<evidence type="ECO:0000256" key="2">
    <source>
        <dbReference type="ARBA" id="ARBA00023315"/>
    </source>
</evidence>
<keyword evidence="6" id="KW-1185">Reference proteome</keyword>
<feature type="domain" description="N-acetyltransferase" evidence="4">
    <location>
        <begin position="3"/>
        <end position="156"/>
    </location>
</feature>
<proteinExistence type="predicted"/>
<dbReference type="AlphaFoldDB" id="A0A5S5C6S3"/>
<organism evidence="5 6">
    <name type="scientific">Paenibacillus methanolicus</name>
    <dbReference type="NCBI Taxonomy" id="582686"/>
    <lineage>
        <taxon>Bacteria</taxon>
        <taxon>Bacillati</taxon>
        <taxon>Bacillota</taxon>
        <taxon>Bacilli</taxon>
        <taxon>Bacillales</taxon>
        <taxon>Paenibacillaceae</taxon>
        <taxon>Paenibacillus</taxon>
    </lineage>
</organism>
<evidence type="ECO:0000259" key="4">
    <source>
        <dbReference type="PROSITE" id="PS51186"/>
    </source>
</evidence>
<name>A0A5S5C6S3_9BACL</name>
<dbReference type="InterPro" id="IPR050832">
    <property type="entry name" value="Bact_Acetyltransf"/>
</dbReference>
<evidence type="ECO:0000313" key="5">
    <source>
        <dbReference type="EMBL" id="TYP74869.1"/>
    </source>
</evidence>
<protein>
    <submittedName>
        <fullName evidence="5">Ribosomal protein S18 acetylase RimI-like enzyme</fullName>
    </submittedName>
</protein>
<accession>A0A5S5C6S3</accession>
<dbReference type="GO" id="GO:0005840">
    <property type="term" value="C:ribosome"/>
    <property type="evidence" value="ECO:0007669"/>
    <property type="project" value="UniProtKB-KW"/>
</dbReference>
<evidence type="ECO:0000256" key="3">
    <source>
        <dbReference type="SAM" id="MobiDB-lite"/>
    </source>
</evidence>
<keyword evidence="5" id="KW-0689">Ribosomal protein</keyword>
<sequence>MKPEIRLAAARDAADLARLNDAFNGVGRSPEDIRAQLARNGGELVAVAVQEARVVGFACAQVVESFCYPKPHGEITELFVEEGARRIGAGAALVAFLERMLEARGVSDVRVLTGRDNGPAITAYVRSGYAPDDKLVLNKRIGQPRKGGYTVFEPIGKVGTGDTEGAAEQDRGTGDE</sequence>
<keyword evidence="1" id="KW-0808">Transferase</keyword>
<dbReference type="Proteomes" id="UP000323257">
    <property type="component" value="Unassembled WGS sequence"/>
</dbReference>
<dbReference type="CDD" id="cd04301">
    <property type="entry name" value="NAT_SF"/>
    <property type="match status" value="1"/>
</dbReference>